<dbReference type="AlphaFoldDB" id="A0A0A9G561"/>
<keyword evidence="4 6" id="KW-0648">Protein biosynthesis</keyword>
<dbReference type="SUPFAM" id="SSF52374">
    <property type="entry name" value="Nucleotidylyl transferase"/>
    <property type="match status" value="1"/>
</dbReference>
<dbReference type="EMBL" id="GBRH01180230">
    <property type="protein sequence ID" value="JAE17666.1"/>
    <property type="molecule type" value="Transcribed_RNA"/>
</dbReference>
<dbReference type="Pfam" id="PF00579">
    <property type="entry name" value="tRNA-synt_1b"/>
    <property type="match status" value="1"/>
</dbReference>
<evidence type="ECO:0000256" key="3">
    <source>
        <dbReference type="ARBA" id="ARBA00022840"/>
    </source>
</evidence>
<dbReference type="InterPro" id="IPR002305">
    <property type="entry name" value="aa-tRNA-synth_Ic"/>
</dbReference>
<dbReference type="PANTHER" id="PTHR46264">
    <property type="entry name" value="TYROSINE-TRNA LIGASE"/>
    <property type="match status" value="1"/>
</dbReference>
<keyword evidence="5 6" id="KW-0030">Aminoacyl-tRNA synthetase</keyword>
<protein>
    <submittedName>
        <fullName evidence="7">TIDP3108</fullName>
    </submittedName>
</protein>
<dbReference type="Gene3D" id="3.40.50.620">
    <property type="entry name" value="HUPs"/>
    <property type="match status" value="1"/>
</dbReference>
<evidence type="ECO:0000256" key="5">
    <source>
        <dbReference type="ARBA" id="ARBA00023146"/>
    </source>
</evidence>
<evidence type="ECO:0000256" key="2">
    <source>
        <dbReference type="ARBA" id="ARBA00022741"/>
    </source>
</evidence>
<dbReference type="GO" id="GO:0004831">
    <property type="term" value="F:tyrosine-tRNA ligase activity"/>
    <property type="evidence" value="ECO:0007669"/>
    <property type="project" value="TreeGrafter"/>
</dbReference>
<dbReference type="InterPro" id="IPR050489">
    <property type="entry name" value="Tyr-tRNA_synthase"/>
</dbReference>
<reference evidence="7" key="2">
    <citation type="journal article" date="2015" name="Data Brief">
        <title>Shoot transcriptome of the giant reed, Arundo donax.</title>
        <authorList>
            <person name="Barrero R.A."/>
            <person name="Guerrero F.D."/>
            <person name="Moolhuijzen P."/>
            <person name="Goolsby J.A."/>
            <person name="Tidwell J."/>
            <person name="Bellgard S.E."/>
            <person name="Bellgard M.I."/>
        </authorList>
    </citation>
    <scope>NUCLEOTIDE SEQUENCE</scope>
    <source>
        <tissue evidence="7">Shoot tissue taken approximately 20 cm above the soil surface</tissue>
    </source>
</reference>
<sequence>MDDPADASVDTSGDTAGMSLDEKLAVLRNIWVECINEDELQLLLNKNAALLCYVWFVPSPSMHIAQEIMKTNYVNKMINAGYTVKILIADWFAQMDYKIGSDLNKIRTIGSYNIEVWKAVGMNLDRVEFVWLSDVMNCHAANIWPLVMDIGQKTL</sequence>
<proteinExistence type="inferred from homology"/>
<dbReference type="GO" id="GO:0005524">
    <property type="term" value="F:ATP binding"/>
    <property type="evidence" value="ECO:0007669"/>
    <property type="project" value="UniProtKB-KW"/>
</dbReference>
<dbReference type="GO" id="GO:0006437">
    <property type="term" value="P:tyrosyl-tRNA aminoacylation"/>
    <property type="evidence" value="ECO:0007669"/>
    <property type="project" value="TreeGrafter"/>
</dbReference>
<dbReference type="GO" id="GO:0005737">
    <property type="term" value="C:cytoplasm"/>
    <property type="evidence" value="ECO:0007669"/>
    <property type="project" value="TreeGrafter"/>
</dbReference>
<name>A0A0A9G561_ARUDO</name>
<evidence type="ECO:0000313" key="7">
    <source>
        <dbReference type="EMBL" id="JAE17666.1"/>
    </source>
</evidence>
<evidence type="ECO:0000256" key="4">
    <source>
        <dbReference type="ARBA" id="ARBA00022917"/>
    </source>
</evidence>
<organism evidence="7">
    <name type="scientific">Arundo donax</name>
    <name type="common">Giant reed</name>
    <name type="synonym">Donax arundinaceus</name>
    <dbReference type="NCBI Taxonomy" id="35708"/>
    <lineage>
        <taxon>Eukaryota</taxon>
        <taxon>Viridiplantae</taxon>
        <taxon>Streptophyta</taxon>
        <taxon>Embryophyta</taxon>
        <taxon>Tracheophyta</taxon>
        <taxon>Spermatophyta</taxon>
        <taxon>Magnoliopsida</taxon>
        <taxon>Liliopsida</taxon>
        <taxon>Poales</taxon>
        <taxon>Poaceae</taxon>
        <taxon>PACMAD clade</taxon>
        <taxon>Arundinoideae</taxon>
        <taxon>Arundineae</taxon>
        <taxon>Arundo</taxon>
    </lineage>
</organism>
<keyword evidence="3 6" id="KW-0067">ATP-binding</keyword>
<reference evidence="7" key="1">
    <citation type="submission" date="2014-09" db="EMBL/GenBank/DDBJ databases">
        <authorList>
            <person name="Magalhaes I.L.F."/>
            <person name="Oliveira U."/>
            <person name="Santos F.R."/>
            <person name="Vidigal T.H.D.A."/>
            <person name="Brescovit A.D."/>
            <person name="Santos A.J."/>
        </authorList>
    </citation>
    <scope>NUCLEOTIDE SEQUENCE</scope>
    <source>
        <tissue evidence="7">Shoot tissue taken approximately 20 cm above the soil surface</tissue>
    </source>
</reference>
<comment type="similarity">
    <text evidence="6">Belongs to the class-I aminoacyl-tRNA synthetase family.</text>
</comment>
<dbReference type="InterPro" id="IPR014729">
    <property type="entry name" value="Rossmann-like_a/b/a_fold"/>
</dbReference>
<dbReference type="PANTHER" id="PTHR46264:SF11">
    <property type="entry name" value="TYROSINE--TRNA LIGASE"/>
    <property type="match status" value="1"/>
</dbReference>
<keyword evidence="1 6" id="KW-0436">Ligase</keyword>
<evidence type="ECO:0000256" key="1">
    <source>
        <dbReference type="ARBA" id="ARBA00022598"/>
    </source>
</evidence>
<accession>A0A0A9G561</accession>
<keyword evidence="2 6" id="KW-0547">Nucleotide-binding</keyword>
<evidence type="ECO:0000256" key="6">
    <source>
        <dbReference type="RuleBase" id="RU363036"/>
    </source>
</evidence>